<gene>
    <name evidence="2" type="ORF">SAMN04488067_10422</name>
</gene>
<dbReference type="InterPro" id="IPR050546">
    <property type="entry name" value="Glycosyl_Hydrlase_16"/>
</dbReference>
<dbReference type="Proteomes" id="UP000324020">
    <property type="component" value="Unassembled WGS sequence"/>
</dbReference>
<name>A0A1G7KNQ2_9EURY</name>
<sequence>MVSDRSRRRALLATVGSVSLAGCLRSGFDEIMSRDTQSGSGPDGEWQLVVDEQWESFDTDGWGVGFIDPEDWIPNDDATVRADNVTVNDRICELTIESEGTGPSGCYQGVINSSTGGEPHHPTAGIPIDPTRGQYVEARLKLPGRTGILPAFWMHPANMNWPPEIDIIELFQPGENPESERQQLHVNVHWSESGEPNDRESHTDNPFSMDSGTDLTESFNTYGCAVFEDRVEWYFNGNHVVTRSSPPAMIQSLTAPEARPFGLIFSNHVNRIGQANLNERWTERLAIDWVRVWELNS</sequence>
<accession>A0A1G7KNQ2</accession>
<dbReference type="SUPFAM" id="SSF49899">
    <property type="entry name" value="Concanavalin A-like lectins/glucanases"/>
    <property type="match status" value="1"/>
</dbReference>
<evidence type="ECO:0000313" key="2">
    <source>
        <dbReference type="EMBL" id="SDF38580.1"/>
    </source>
</evidence>
<reference evidence="2 3" key="1">
    <citation type="submission" date="2016-10" db="EMBL/GenBank/DDBJ databases">
        <authorList>
            <person name="Varghese N."/>
            <person name="Submissions S."/>
        </authorList>
    </citation>
    <scope>NUCLEOTIDE SEQUENCE [LARGE SCALE GENOMIC DNA]</scope>
    <source>
        <strain evidence="2 3">CGMCC 1.3527</strain>
    </source>
</reference>
<feature type="domain" description="GH16" evidence="1">
    <location>
        <begin position="35"/>
        <end position="297"/>
    </location>
</feature>
<dbReference type="PANTHER" id="PTHR10963:SF60">
    <property type="entry name" value="GRAM-NEGATIVE BACTERIA-BINDING PROTEIN 1-RELATED"/>
    <property type="match status" value="1"/>
</dbReference>
<dbReference type="GO" id="GO:0004553">
    <property type="term" value="F:hydrolase activity, hydrolyzing O-glycosyl compounds"/>
    <property type="evidence" value="ECO:0007669"/>
    <property type="project" value="InterPro"/>
</dbReference>
<dbReference type="Pfam" id="PF00722">
    <property type="entry name" value="Glyco_hydro_16"/>
    <property type="match status" value="1"/>
</dbReference>
<dbReference type="PROSITE" id="PS51762">
    <property type="entry name" value="GH16_2"/>
    <property type="match status" value="1"/>
</dbReference>
<dbReference type="GO" id="GO:0005975">
    <property type="term" value="P:carbohydrate metabolic process"/>
    <property type="evidence" value="ECO:0007669"/>
    <property type="project" value="InterPro"/>
</dbReference>
<dbReference type="PROSITE" id="PS51257">
    <property type="entry name" value="PROKAR_LIPOPROTEIN"/>
    <property type="match status" value="1"/>
</dbReference>
<dbReference type="AlphaFoldDB" id="A0A1G7KNQ2"/>
<keyword evidence="3" id="KW-1185">Reference proteome</keyword>
<evidence type="ECO:0000313" key="3">
    <source>
        <dbReference type="Proteomes" id="UP000324020"/>
    </source>
</evidence>
<protein>
    <submittedName>
        <fullName evidence="2">Glycosyl hydrolases family 16</fullName>
    </submittedName>
</protein>
<dbReference type="InterPro" id="IPR013320">
    <property type="entry name" value="ConA-like_dom_sf"/>
</dbReference>
<proteinExistence type="predicted"/>
<dbReference type="PANTHER" id="PTHR10963">
    <property type="entry name" value="GLYCOSYL HYDROLASE-RELATED"/>
    <property type="match status" value="1"/>
</dbReference>
<keyword evidence="2" id="KW-0378">Hydrolase</keyword>
<dbReference type="EMBL" id="FNBO01000004">
    <property type="protein sequence ID" value="SDF38580.1"/>
    <property type="molecule type" value="Genomic_DNA"/>
</dbReference>
<dbReference type="Gene3D" id="2.60.120.200">
    <property type="match status" value="1"/>
</dbReference>
<organism evidence="2 3">
    <name type="scientific">Halorubrum xinjiangense</name>
    <dbReference type="NCBI Taxonomy" id="261291"/>
    <lineage>
        <taxon>Archaea</taxon>
        <taxon>Methanobacteriati</taxon>
        <taxon>Methanobacteriota</taxon>
        <taxon>Stenosarchaea group</taxon>
        <taxon>Halobacteria</taxon>
        <taxon>Halobacteriales</taxon>
        <taxon>Haloferacaceae</taxon>
        <taxon>Halorubrum</taxon>
    </lineage>
</organism>
<dbReference type="InterPro" id="IPR000757">
    <property type="entry name" value="Beta-glucanase-like"/>
</dbReference>
<evidence type="ECO:0000259" key="1">
    <source>
        <dbReference type="PROSITE" id="PS51762"/>
    </source>
</evidence>